<dbReference type="EMBL" id="CMVM020000250">
    <property type="status" value="NOT_ANNOTATED_CDS"/>
    <property type="molecule type" value="Genomic_DNA"/>
</dbReference>
<reference evidence="1" key="2">
    <citation type="submission" date="2022-06" db="UniProtKB">
        <authorList>
            <consortium name="EnsemblMetazoa"/>
        </authorList>
    </citation>
    <scope>IDENTIFICATION</scope>
</reference>
<reference evidence="2" key="1">
    <citation type="submission" date="2013-10" db="EMBL/GenBank/DDBJ databases">
        <title>Genome sequencing of Onchocerca volvulus.</title>
        <authorList>
            <person name="Cotton J."/>
            <person name="Tsai J."/>
            <person name="Stanley E."/>
            <person name="Tracey A."/>
            <person name="Holroyd N."/>
            <person name="Lustigman S."/>
            <person name="Berriman M."/>
        </authorList>
    </citation>
    <scope>NUCLEOTIDE SEQUENCE</scope>
</reference>
<dbReference type="EnsemblMetazoa" id="OVOC8816.1">
    <property type="protein sequence ID" value="OVOC8816.1"/>
    <property type="gene ID" value="WBGene00245625"/>
</dbReference>
<dbReference type="AlphaFoldDB" id="A0A8R1Y404"/>
<keyword evidence="2" id="KW-1185">Reference proteome</keyword>
<dbReference type="Proteomes" id="UP000024404">
    <property type="component" value="Unassembled WGS sequence"/>
</dbReference>
<protein>
    <submittedName>
        <fullName evidence="1">Uncharacterized protein</fullName>
    </submittedName>
</protein>
<proteinExistence type="predicted"/>
<evidence type="ECO:0000313" key="2">
    <source>
        <dbReference type="Proteomes" id="UP000024404"/>
    </source>
</evidence>
<accession>A0A8R1Y404</accession>
<name>A0A8R1Y404_ONCVO</name>
<sequence length="86" mass="9921">MQNMRHSCSLLFYCDKSTNFHQLYDANIAQIFNTLLSNILQVYVFKNLKICLSNLNTNKRTAKISYQVKFKKVRDNGIAALGLSRS</sequence>
<organism evidence="1 2">
    <name type="scientific">Onchocerca volvulus</name>
    <dbReference type="NCBI Taxonomy" id="6282"/>
    <lineage>
        <taxon>Eukaryota</taxon>
        <taxon>Metazoa</taxon>
        <taxon>Ecdysozoa</taxon>
        <taxon>Nematoda</taxon>
        <taxon>Chromadorea</taxon>
        <taxon>Rhabditida</taxon>
        <taxon>Spirurina</taxon>
        <taxon>Spiruromorpha</taxon>
        <taxon>Filarioidea</taxon>
        <taxon>Onchocercidae</taxon>
        <taxon>Onchocerca</taxon>
    </lineage>
</organism>
<evidence type="ECO:0000313" key="1">
    <source>
        <dbReference type="EnsemblMetazoa" id="OVOC8816.1"/>
    </source>
</evidence>